<dbReference type="GO" id="GO:0006508">
    <property type="term" value="P:proteolysis"/>
    <property type="evidence" value="ECO:0007669"/>
    <property type="project" value="UniProtKB-KW"/>
</dbReference>
<dbReference type="GO" id="GO:0004252">
    <property type="term" value="F:serine-type endopeptidase activity"/>
    <property type="evidence" value="ECO:0007669"/>
    <property type="project" value="InterPro"/>
</dbReference>
<dbReference type="Pfam" id="PF00089">
    <property type="entry name" value="Trypsin"/>
    <property type="match status" value="1"/>
</dbReference>
<dbReference type="PANTHER" id="PTHR36234:SF5">
    <property type="entry name" value="LYSYL ENDOPEPTIDASE"/>
    <property type="match status" value="1"/>
</dbReference>
<reference evidence="3 4" key="1">
    <citation type="submission" date="2013-11" db="EMBL/GenBank/DDBJ databases">
        <title>Single cell genomics of uncultured Tannerella BU063 (oral taxon 286).</title>
        <authorList>
            <person name="Beall C.J."/>
            <person name="Campbell A.G."/>
            <person name="Griffen A.L."/>
            <person name="Podar M."/>
            <person name="Leys E.J."/>
        </authorList>
    </citation>
    <scope>NUCLEOTIDE SEQUENCE [LARGE SCALE GENOMIC DNA]</scope>
    <source>
        <strain evidence="3">Cell 2</strain>
    </source>
</reference>
<dbReference type="EMBL" id="AYUF01000495">
    <property type="protein sequence ID" value="ETK00734.1"/>
    <property type="molecule type" value="Genomic_DNA"/>
</dbReference>
<dbReference type="SUPFAM" id="SSF50494">
    <property type="entry name" value="Trypsin-like serine proteases"/>
    <property type="match status" value="1"/>
</dbReference>
<name>W2C0L2_9BACT</name>
<dbReference type="InterPro" id="IPR026444">
    <property type="entry name" value="Secre_tail"/>
</dbReference>
<dbReference type="AlphaFoldDB" id="W2C0L2"/>
<proteinExistence type="predicted"/>
<dbReference type="InterPro" id="IPR043504">
    <property type="entry name" value="Peptidase_S1_PA_chymotrypsin"/>
</dbReference>
<evidence type="ECO:0000256" key="1">
    <source>
        <dbReference type="SAM" id="SignalP"/>
    </source>
</evidence>
<protein>
    <submittedName>
        <fullName evidence="3">Protease</fullName>
    </submittedName>
</protein>
<dbReference type="Proteomes" id="UP000018837">
    <property type="component" value="Unassembled WGS sequence"/>
</dbReference>
<dbReference type="PROSITE" id="PS00134">
    <property type="entry name" value="TRYPSIN_HIS"/>
    <property type="match status" value="1"/>
</dbReference>
<keyword evidence="3" id="KW-0645">Protease</keyword>
<comment type="caution">
    <text evidence="3">The sequence shown here is derived from an EMBL/GenBank/DDBJ whole genome shotgun (WGS) entry which is preliminary data.</text>
</comment>
<accession>W2C0L2</accession>
<dbReference type="Gene3D" id="2.60.40.10">
    <property type="entry name" value="Immunoglobulins"/>
    <property type="match status" value="2"/>
</dbReference>
<dbReference type="PATRIC" id="fig|1411148.3.peg.2155"/>
<dbReference type="PANTHER" id="PTHR36234">
    <property type="entry name" value="LYSYL ENDOPEPTIDASE"/>
    <property type="match status" value="1"/>
</dbReference>
<sequence length="945" mass="103163">MTPIQSTILRAALAGCLAWGMAAGAKAQISLGGTPPSFRYEQTLRSRAAAEKVAVNFSIADEKLVGSWRESEGLAPRCVSRLIDVKMNPQNAGAWTTLPDGQTIWQLEIEAEGAQALMLYYADFLIPEGGRLYLYNQDKSELLGAYTHATNPDGGRFATGFISGDAITLEYAPGPDGRQPRLEIEAVGYGYNLPEGDRTWRQGAQLRRTAASCEVNVNCSEGDSWQNEKRGVCQMIQRINDRGYVCTGALLNNTAQDLKPYILTATHCGQDATGVKATDEELRQWQFIFHKEYSTCRSDGQTTPTRSMVGCTRLASTPTHGGSDGLLLLLRQSIPEDYNVYYNGWDRSEQASAWGISLHHPQGDYMKISTYTRPLTSATFYGEGSLEGAPNAHWNAVFAQTDNGHGVTEVGSSGAPLFNSSHRIVGSLTGGTSACTKPEGDNLYGKLSYHWNKQAGTDTHFDRFLDPTNSGVEVLDGRYHRSASAPSGLKAVMDNGRVRLTWTAPTSGAPRTYYIYRNQAKIGESTTTSYIDAAPGQGTLAYAVTAVYASGNESNGSTTLLEQVALKAPTNVKVTRTTNGRAAVLWEAPVYEQSIYWGGSRAHYQVNVNNTGEARPFYFGQRWEPKDIAPLNLRTITAVRFSPTRGNTYEVYISQGRRVYRQAITQTFTYGVTNTVTLTTPFTIDGAEALTVAIYVAHLTADATNFPAVCDEGPAIDGKGDLYSFDGHAWERLHTGKDAAKFNYNFFLSAVVSSRRGVLEECGTSADCRRAEVLPPSDVTPHLRSARVEDVSERAALRSMQPYAFPEVTGYTIYRDRAKLATVGTTPTRYTDPSTLTRTVNYQVAAVYGRSESEPSAVVSFTPTANAEVDAAEPAIYPNPFGDHLTLSAPERVSRIEIFGADGRLLLKQDRPGTTVDTHTLPAGVCLIRLTLNDNSQRTLRGLKH</sequence>
<evidence type="ECO:0000259" key="2">
    <source>
        <dbReference type="Pfam" id="PF00089"/>
    </source>
</evidence>
<dbReference type="InterPro" id="IPR013783">
    <property type="entry name" value="Ig-like_fold"/>
</dbReference>
<feature type="chain" id="PRO_5004812316" evidence="1">
    <location>
        <begin position="28"/>
        <end position="945"/>
    </location>
</feature>
<gene>
    <name evidence="3" type="ORF">N425_12925</name>
</gene>
<dbReference type="NCBIfam" id="TIGR04183">
    <property type="entry name" value="Por_Secre_tail"/>
    <property type="match status" value="1"/>
</dbReference>
<organism evidence="3 4">
    <name type="scientific">Tannerella sp. oral taxon BU063 isolate Cell 2</name>
    <dbReference type="NCBI Taxonomy" id="1411148"/>
    <lineage>
        <taxon>Bacteria</taxon>
        <taxon>Pseudomonadati</taxon>
        <taxon>Bacteroidota</taxon>
        <taxon>Bacteroidia</taxon>
        <taxon>Bacteroidales</taxon>
        <taxon>Tannerellaceae</taxon>
        <taxon>Tannerella</taxon>
    </lineage>
</organism>
<dbReference type="Gene3D" id="2.40.10.10">
    <property type="entry name" value="Trypsin-like serine proteases"/>
    <property type="match status" value="2"/>
</dbReference>
<dbReference type="InterPro" id="IPR018114">
    <property type="entry name" value="TRYPSIN_HIS"/>
</dbReference>
<dbReference type="InterPro" id="IPR001254">
    <property type="entry name" value="Trypsin_dom"/>
</dbReference>
<dbReference type="InterPro" id="IPR009003">
    <property type="entry name" value="Peptidase_S1_PA"/>
</dbReference>
<keyword evidence="3" id="KW-0378">Hydrolase</keyword>
<evidence type="ECO:0000313" key="4">
    <source>
        <dbReference type="Proteomes" id="UP000018837"/>
    </source>
</evidence>
<keyword evidence="1" id="KW-0732">Signal</keyword>
<feature type="domain" description="Peptidase S1" evidence="2">
    <location>
        <begin position="240"/>
        <end position="444"/>
    </location>
</feature>
<feature type="signal peptide" evidence="1">
    <location>
        <begin position="1"/>
        <end position="27"/>
    </location>
</feature>
<evidence type="ECO:0000313" key="3">
    <source>
        <dbReference type="EMBL" id="ETK00734.1"/>
    </source>
</evidence>